<dbReference type="InterPro" id="IPR020449">
    <property type="entry name" value="Tscrpt_reg_AraC-type_HTH"/>
</dbReference>
<keyword evidence="6" id="KW-1185">Reference proteome</keyword>
<evidence type="ECO:0000256" key="1">
    <source>
        <dbReference type="ARBA" id="ARBA00023015"/>
    </source>
</evidence>
<dbReference type="AlphaFoldDB" id="A0A1M6VWV4"/>
<dbReference type="STRING" id="1419482.SAMN05444266_101394"/>
<gene>
    <name evidence="5" type="ORF">SAMN05444266_101394</name>
</gene>
<sequence length="285" mass="32577">MLLKFPQDFPGQQLLKLGNTHYAMLKQRRMAEKRRVFLKENTLIFVLNGYKILHTNDTSIEVAAGSVFILRKGFHILSDIVEDGTDFKSLLIYFTDEQVSRFIHKYGAHFPATGSPVANLVIPITTALNSFQEQYLQYFTAPPATIGELLPLKVFELLLLLLATPQKTQVAAMLHDIANGSAPNIDWVVKHHLFEPLTLPELARLSNRSLAAFKRDFQQHFQSSPRQWITAERLKYAHTLLLNSQLQITEISLECGFEHTPHFISLFRKQYGTTPQAMRTKNVMI</sequence>
<dbReference type="OrthoDB" id="4480133at2"/>
<dbReference type="InterPro" id="IPR018062">
    <property type="entry name" value="HTH_AraC-typ_CS"/>
</dbReference>
<dbReference type="GO" id="GO:0003700">
    <property type="term" value="F:DNA-binding transcription factor activity"/>
    <property type="evidence" value="ECO:0007669"/>
    <property type="project" value="InterPro"/>
</dbReference>
<keyword evidence="1" id="KW-0805">Transcription regulation</keyword>
<dbReference type="InterPro" id="IPR054015">
    <property type="entry name" value="ExsA-like_N"/>
</dbReference>
<accession>A0A1M6VWV4</accession>
<dbReference type="GO" id="GO:0043565">
    <property type="term" value="F:sequence-specific DNA binding"/>
    <property type="evidence" value="ECO:0007669"/>
    <property type="project" value="InterPro"/>
</dbReference>
<dbReference type="PANTHER" id="PTHR43280:SF2">
    <property type="entry name" value="HTH-TYPE TRANSCRIPTIONAL REGULATOR EXSA"/>
    <property type="match status" value="1"/>
</dbReference>
<dbReference type="Proteomes" id="UP000184420">
    <property type="component" value="Unassembled WGS sequence"/>
</dbReference>
<dbReference type="PANTHER" id="PTHR43280">
    <property type="entry name" value="ARAC-FAMILY TRANSCRIPTIONAL REGULATOR"/>
    <property type="match status" value="1"/>
</dbReference>
<dbReference type="Gene3D" id="1.10.10.60">
    <property type="entry name" value="Homeodomain-like"/>
    <property type="match status" value="1"/>
</dbReference>
<evidence type="ECO:0000313" key="6">
    <source>
        <dbReference type="Proteomes" id="UP000184420"/>
    </source>
</evidence>
<reference evidence="5 6" key="1">
    <citation type="submission" date="2016-11" db="EMBL/GenBank/DDBJ databases">
        <authorList>
            <person name="Jaros S."/>
            <person name="Januszkiewicz K."/>
            <person name="Wedrychowicz H."/>
        </authorList>
    </citation>
    <scope>NUCLEOTIDE SEQUENCE [LARGE SCALE GENOMIC DNA]</scope>
    <source>
        <strain evidence="5 6">DSM 27406</strain>
    </source>
</reference>
<protein>
    <submittedName>
        <fullName evidence="5">AraC-type transcriptional regulator N-terminus</fullName>
    </submittedName>
</protein>
<dbReference type="InterPro" id="IPR018060">
    <property type="entry name" value="HTH_AraC"/>
</dbReference>
<dbReference type="RefSeq" id="WP_073077481.1">
    <property type="nucleotide sequence ID" value="NZ_FRBL01000001.1"/>
</dbReference>
<evidence type="ECO:0000259" key="4">
    <source>
        <dbReference type="PROSITE" id="PS01124"/>
    </source>
</evidence>
<keyword evidence="2" id="KW-0238">DNA-binding</keyword>
<evidence type="ECO:0000313" key="5">
    <source>
        <dbReference type="EMBL" id="SHK85939.1"/>
    </source>
</evidence>
<dbReference type="InterPro" id="IPR009057">
    <property type="entry name" value="Homeodomain-like_sf"/>
</dbReference>
<dbReference type="Pfam" id="PF12833">
    <property type="entry name" value="HTH_18"/>
    <property type="match status" value="1"/>
</dbReference>
<evidence type="ECO:0000256" key="2">
    <source>
        <dbReference type="ARBA" id="ARBA00023125"/>
    </source>
</evidence>
<feature type="domain" description="HTH araC/xylS-type" evidence="4">
    <location>
        <begin position="183"/>
        <end position="281"/>
    </location>
</feature>
<organism evidence="5 6">
    <name type="scientific">Chitinophaga jiangningensis</name>
    <dbReference type="NCBI Taxonomy" id="1419482"/>
    <lineage>
        <taxon>Bacteria</taxon>
        <taxon>Pseudomonadati</taxon>
        <taxon>Bacteroidota</taxon>
        <taxon>Chitinophagia</taxon>
        <taxon>Chitinophagales</taxon>
        <taxon>Chitinophagaceae</taxon>
        <taxon>Chitinophaga</taxon>
    </lineage>
</organism>
<dbReference type="PRINTS" id="PR00032">
    <property type="entry name" value="HTHARAC"/>
</dbReference>
<dbReference type="SUPFAM" id="SSF46689">
    <property type="entry name" value="Homeodomain-like"/>
    <property type="match status" value="2"/>
</dbReference>
<dbReference type="PROSITE" id="PS01124">
    <property type="entry name" value="HTH_ARAC_FAMILY_2"/>
    <property type="match status" value="1"/>
</dbReference>
<dbReference type="EMBL" id="FRBL01000001">
    <property type="protein sequence ID" value="SHK85939.1"/>
    <property type="molecule type" value="Genomic_DNA"/>
</dbReference>
<dbReference type="PROSITE" id="PS00041">
    <property type="entry name" value="HTH_ARAC_FAMILY_1"/>
    <property type="match status" value="1"/>
</dbReference>
<keyword evidence="3" id="KW-0804">Transcription</keyword>
<dbReference type="SMART" id="SM00342">
    <property type="entry name" value="HTH_ARAC"/>
    <property type="match status" value="1"/>
</dbReference>
<proteinExistence type="predicted"/>
<evidence type="ECO:0000256" key="3">
    <source>
        <dbReference type="ARBA" id="ARBA00023163"/>
    </source>
</evidence>
<dbReference type="Pfam" id="PF22200">
    <property type="entry name" value="ExsA_N"/>
    <property type="match status" value="1"/>
</dbReference>
<name>A0A1M6VWV4_9BACT</name>